<sequence length="63" mass="6981">MKGKITLFFTALCFGLTGCIAPPKGLEKERFSINSYREISPQDLTCHCKTVRLGGKNCSILPF</sequence>
<proteinExistence type="predicted"/>
<keyword evidence="1" id="KW-0449">Lipoprotein</keyword>
<evidence type="ECO:0000313" key="2">
    <source>
        <dbReference type="Proteomes" id="UP000249936"/>
    </source>
</evidence>
<dbReference type="Pfam" id="PF03843">
    <property type="entry name" value="Slp"/>
    <property type="match status" value="1"/>
</dbReference>
<organism evidence="1 2">
    <name type="scientific">Haemophilus influenzae</name>
    <dbReference type="NCBI Taxonomy" id="727"/>
    <lineage>
        <taxon>Bacteria</taxon>
        <taxon>Pseudomonadati</taxon>
        <taxon>Pseudomonadota</taxon>
        <taxon>Gammaproteobacteria</taxon>
        <taxon>Pasteurellales</taxon>
        <taxon>Pasteurellaceae</taxon>
        <taxon>Haemophilus</taxon>
    </lineage>
</organism>
<dbReference type="GO" id="GO:0019867">
    <property type="term" value="C:outer membrane"/>
    <property type="evidence" value="ECO:0007669"/>
    <property type="project" value="InterPro"/>
</dbReference>
<name>A0A2X1PNB7_HAEIF</name>
<accession>A0A2X1PNB7</accession>
<gene>
    <name evidence="1" type="ORF">NCTC11872_01403</name>
</gene>
<reference evidence="1 2" key="1">
    <citation type="submission" date="2018-06" db="EMBL/GenBank/DDBJ databases">
        <authorList>
            <consortium name="Pathogen Informatics"/>
            <person name="Doyle S."/>
        </authorList>
    </citation>
    <scope>NUCLEOTIDE SEQUENCE [LARGE SCALE GENOMIC DNA]</scope>
    <source>
        <strain evidence="1 2">NCTC11872</strain>
    </source>
</reference>
<evidence type="ECO:0000313" key="1">
    <source>
        <dbReference type="EMBL" id="SPX41790.1"/>
    </source>
</evidence>
<protein>
    <submittedName>
        <fullName evidence="1">Starvation-inducible outer membrane lipoprotein</fullName>
    </submittedName>
</protein>
<dbReference type="Proteomes" id="UP000249936">
    <property type="component" value="Unassembled WGS sequence"/>
</dbReference>
<dbReference type="AlphaFoldDB" id="A0A2X1PNB7"/>
<dbReference type="PROSITE" id="PS51257">
    <property type="entry name" value="PROKAR_LIPOPROTEIN"/>
    <property type="match status" value="1"/>
</dbReference>
<dbReference type="InterPro" id="IPR004658">
    <property type="entry name" value="OMP_Slp"/>
</dbReference>
<dbReference type="EMBL" id="UASK01000005">
    <property type="protein sequence ID" value="SPX41790.1"/>
    <property type="molecule type" value="Genomic_DNA"/>
</dbReference>